<dbReference type="SUPFAM" id="SSF50494">
    <property type="entry name" value="Trypsin-like serine proteases"/>
    <property type="match status" value="1"/>
</dbReference>
<dbReference type="Proteomes" id="UP000472265">
    <property type="component" value="Chromosome 17"/>
</dbReference>
<dbReference type="GeneTree" id="ENSGT00940000155418"/>
<dbReference type="PANTHER" id="PTHR24252">
    <property type="entry name" value="ACROSIN-RELATED"/>
    <property type="match status" value="1"/>
</dbReference>
<evidence type="ECO:0000256" key="5">
    <source>
        <dbReference type="RuleBase" id="RU363034"/>
    </source>
</evidence>
<keyword evidence="2 5" id="KW-0378">Hydrolase</keyword>
<dbReference type="SMART" id="SM00020">
    <property type="entry name" value="Tryp_SPc"/>
    <property type="match status" value="1"/>
</dbReference>
<evidence type="ECO:0000256" key="1">
    <source>
        <dbReference type="ARBA" id="ARBA00022670"/>
    </source>
</evidence>
<evidence type="ECO:0000256" key="3">
    <source>
        <dbReference type="ARBA" id="ARBA00022825"/>
    </source>
</evidence>
<dbReference type="PRINTS" id="PR00722">
    <property type="entry name" value="CHYMOTRYPSIN"/>
</dbReference>
<accession>A0A671Y2C5</accession>
<reference evidence="8" key="2">
    <citation type="submission" date="2025-08" db="UniProtKB">
        <authorList>
            <consortium name="Ensembl"/>
        </authorList>
    </citation>
    <scope>IDENTIFICATION</scope>
</reference>
<gene>
    <name evidence="8" type="primary">LOC115566904</name>
</gene>
<dbReference type="OMA" id="LMPHYKP"/>
<dbReference type="InterPro" id="IPR043504">
    <property type="entry name" value="Peptidase_S1_PA_chymotrypsin"/>
</dbReference>
<dbReference type="PROSITE" id="PS00135">
    <property type="entry name" value="TRYPSIN_SER"/>
    <property type="match status" value="1"/>
</dbReference>
<keyword evidence="1 5" id="KW-0645">Protease</keyword>
<dbReference type="InterPro" id="IPR001314">
    <property type="entry name" value="Peptidase_S1A"/>
</dbReference>
<feature type="region of interest" description="Disordered" evidence="6">
    <location>
        <begin position="124"/>
        <end position="166"/>
    </location>
</feature>
<protein>
    <submittedName>
        <fullName evidence="8">Serine protease 55-like</fullName>
    </submittedName>
</protein>
<dbReference type="CDD" id="cd00190">
    <property type="entry name" value="Tryp_SPc"/>
    <property type="match status" value="1"/>
</dbReference>
<proteinExistence type="predicted"/>
<dbReference type="InterPro" id="IPR033116">
    <property type="entry name" value="TRYPSIN_SER"/>
</dbReference>
<keyword evidence="4" id="KW-1015">Disulfide bond</keyword>
<evidence type="ECO:0000256" key="6">
    <source>
        <dbReference type="SAM" id="MobiDB-lite"/>
    </source>
</evidence>
<dbReference type="Pfam" id="PF00089">
    <property type="entry name" value="Trypsin"/>
    <property type="match status" value="1"/>
</dbReference>
<dbReference type="InterPro" id="IPR009003">
    <property type="entry name" value="Peptidase_S1_PA"/>
</dbReference>
<dbReference type="GO" id="GO:0004252">
    <property type="term" value="F:serine-type endopeptidase activity"/>
    <property type="evidence" value="ECO:0007669"/>
    <property type="project" value="InterPro"/>
</dbReference>
<name>A0A671Y2C5_SPAAU</name>
<dbReference type="InParanoid" id="A0A671Y2C5"/>
<dbReference type="InterPro" id="IPR018114">
    <property type="entry name" value="TRYPSIN_HIS"/>
</dbReference>
<dbReference type="InterPro" id="IPR001254">
    <property type="entry name" value="Trypsin_dom"/>
</dbReference>
<evidence type="ECO:0000256" key="4">
    <source>
        <dbReference type="ARBA" id="ARBA00023157"/>
    </source>
</evidence>
<dbReference type="OrthoDB" id="93664at2759"/>
<dbReference type="RefSeq" id="XP_030248826.1">
    <property type="nucleotide sequence ID" value="XM_030392966.1"/>
</dbReference>
<keyword evidence="9" id="KW-1185">Reference proteome</keyword>
<organism evidence="8 9">
    <name type="scientific">Sparus aurata</name>
    <name type="common">Gilthead sea bream</name>
    <dbReference type="NCBI Taxonomy" id="8175"/>
    <lineage>
        <taxon>Eukaryota</taxon>
        <taxon>Metazoa</taxon>
        <taxon>Chordata</taxon>
        <taxon>Craniata</taxon>
        <taxon>Vertebrata</taxon>
        <taxon>Euteleostomi</taxon>
        <taxon>Actinopterygii</taxon>
        <taxon>Neopterygii</taxon>
        <taxon>Teleostei</taxon>
        <taxon>Neoteleostei</taxon>
        <taxon>Acanthomorphata</taxon>
        <taxon>Eupercaria</taxon>
        <taxon>Spariformes</taxon>
        <taxon>Sparidae</taxon>
        <taxon>Sparus</taxon>
    </lineage>
</organism>
<dbReference type="PANTHER" id="PTHR24252:SF7">
    <property type="entry name" value="HYALIN"/>
    <property type="match status" value="1"/>
</dbReference>
<dbReference type="AlphaFoldDB" id="A0A671Y2C5"/>
<dbReference type="FunFam" id="2.40.10.10:FF:000003">
    <property type="entry name" value="Transmembrane serine protease 3"/>
    <property type="match status" value="1"/>
</dbReference>
<evidence type="ECO:0000313" key="9">
    <source>
        <dbReference type="Proteomes" id="UP000472265"/>
    </source>
</evidence>
<dbReference type="Gene3D" id="2.40.10.10">
    <property type="entry name" value="Trypsin-like serine proteases"/>
    <property type="match status" value="1"/>
</dbReference>
<evidence type="ECO:0000259" key="7">
    <source>
        <dbReference type="PROSITE" id="PS50240"/>
    </source>
</evidence>
<reference evidence="8" key="1">
    <citation type="submission" date="2021-04" db="EMBL/GenBank/DDBJ databases">
        <authorList>
            <consortium name="Wellcome Sanger Institute Data Sharing"/>
        </authorList>
    </citation>
    <scope>NUCLEOTIDE SEQUENCE [LARGE SCALE GENOMIC DNA]</scope>
</reference>
<dbReference type="PROSITE" id="PS50240">
    <property type="entry name" value="TRYPSIN_DOM"/>
    <property type="match status" value="1"/>
</dbReference>
<keyword evidence="3 5" id="KW-0720">Serine protease</keyword>
<dbReference type="PROSITE" id="PS00134">
    <property type="entry name" value="TRYPSIN_HIS"/>
    <property type="match status" value="1"/>
</dbReference>
<dbReference type="GeneID" id="115566904"/>
<sequence length="543" mass="58872">MAFSAQPCLKFSGSYPDQQTYAANQNPRAIIPKDMNPNFQLHFITATSNFTSMDLQVQTGRISISDAPQPVVASIYPSLEQWSSTSFQSPTSHEVLSISSLVPSTILTLMPHYKPAANDSLYPEPPSFFEVTSEPQLPGTSSSLSGPSEDQNQKALTSPLPCSDNLPEVQLRKASDGGPLEEGSVGLMLLKDLPGEEPDSEPRTCSSRELLLIVCLPVIIKLVITSALLVKFLVFPSESGESPPLCGVKGNCSVPSQPPFLAKNPMNQTGNITADCPVLVSDGRRIVGGTLAPKDKWRWQVSLHWRGRHVCGGAIISPRWVITAAHCFVENNMLEAADWLVVVDTVSIADVSLGKRYRALQVLYHPRFNRYNNDYDMGLLRTITDMDMTGGVRPVCLPSPSESFPPGAACWITGWGYLHEGGFVSNELRQAQVKVIAQSVCANSSVYGTYLTPRMICAGTMDGGVDSCQGDSGGPLVCETAGGEWRLAGVVSWGEGCGRRNKPGVYSRVTQLIHWVERYVEDKLRVSGETSTATTDTSLKPDT</sequence>
<dbReference type="Ensembl" id="ENSSAUT00010060572.1">
    <property type="protein sequence ID" value="ENSSAUP00010057694.1"/>
    <property type="gene ID" value="ENSSAUG00010023589.1"/>
</dbReference>
<evidence type="ECO:0000313" key="8">
    <source>
        <dbReference type="Ensembl" id="ENSSAUP00010057694.1"/>
    </source>
</evidence>
<dbReference type="GO" id="GO:0006508">
    <property type="term" value="P:proteolysis"/>
    <property type="evidence" value="ECO:0007669"/>
    <property type="project" value="UniProtKB-KW"/>
</dbReference>
<feature type="domain" description="Peptidase S1" evidence="7">
    <location>
        <begin position="286"/>
        <end position="521"/>
    </location>
</feature>
<feature type="compositionally biased region" description="Low complexity" evidence="6">
    <location>
        <begin position="137"/>
        <end position="148"/>
    </location>
</feature>
<reference evidence="8" key="3">
    <citation type="submission" date="2025-09" db="UniProtKB">
        <authorList>
            <consortium name="Ensembl"/>
        </authorList>
    </citation>
    <scope>IDENTIFICATION</scope>
</reference>
<evidence type="ECO:0000256" key="2">
    <source>
        <dbReference type="ARBA" id="ARBA00022801"/>
    </source>
</evidence>